<proteinExistence type="predicted"/>
<name>B4I2X0_DROSE</name>
<evidence type="ECO:0000313" key="3">
    <source>
        <dbReference type="Proteomes" id="UP000001292"/>
    </source>
</evidence>
<organism evidence="3">
    <name type="scientific">Drosophila sechellia</name>
    <name type="common">Fruit fly</name>
    <dbReference type="NCBI Taxonomy" id="7238"/>
    <lineage>
        <taxon>Eukaryota</taxon>
        <taxon>Metazoa</taxon>
        <taxon>Ecdysozoa</taxon>
        <taxon>Arthropoda</taxon>
        <taxon>Hexapoda</taxon>
        <taxon>Insecta</taxon>
        <taxon>Pterygota</taxon>
        <taxon>Neoptera</taxon>
        <taxon>Endopterygota</taxon>
        <taxon>Diptera</taxon>
        <taxon>Brachycera</taxon>
        <taxon>Muscomorpha</taxon>
        <taxon>Ephydroidea</taxon>
        <taxon>Drosophilidae</taxon>
        <taxon>Drosophila</taxon>
        <taxon>Sophophora</taxon>
    </lineage>
</organism>
<dbReference type="OMA" id="RCNNGIR"/>
<reference evidence="2 3" key="1">
    <citation type="journal article" date="2007" name="Nature">
        <title>Evolution of genes and genomes on the Drosophila phylogeny.</title>
        <authorList>
            <consortium name="Drosophila 12 Genomes Consortium"/>
            <person name="Clark A.G."/>
            <person name="Eisen M.B."/>
            <person name="Smith D.R."/>
            <person name="Bergman C.M."/>
            <person name="Oliver B."/>
            <person name="Markow T.A."/>
            <person name="Kaufman T.C."/>
            <person name="Kellis M."/>
            <person name="Gelbart W."/>
            <person name="Iyer V.N."/>
            <person name="Pollard D.A."/>
            <person name="Sackton T.B."/>
            <person name="Larracuente A.M."/>
            <person name="Singh N.D."/>
            <person name="Abad J.P."/>
            <person name="Abt D.N."/>
            <person name="Adryan B."/>
            <person name="Aguade M."/>
            <person name="Akashi H."/>
            <person name="Anderson W.W."/>
            <person name="Aquadro C.F."/>
            <person name="Ardell D.H."/>
            <person name="Arguello R."/>
            <person name="Artieri C.G."/>
            <person name="Barbash D.A."/>
            <person name="Barker D."/>
            <person name="Barsanti P."/>
            <person name="Batterham P."/>
            <person name="Batzoglou S."/>
            <person name="Begun D."/>
            <person name="Bhutkar A."/>
            <person name="Blanco E."/>
            <person name="Bosak S.A."/>
            <person name="Bradley R.K."/>
            <person name="Brand A.D."/>
            <person name="Brent M.R."/>
            <person name="Brooks A.N."/>
            <person name="Brown R.H."/>
            <person name="Butlin R.K."/>
            <person name="Caggese C."/>
            <person name="Calvi B.R."/>
            <person name="Bernardo de Carvalho A."/>
            <person name="Caspi A."/>
            <person name="Castrezana S."/>
            <person name="Celniker S.E."/>
            <person name="Chang J.L."/>
            <person name="Chapple C."/>
            <person name="Chatterji S."/>
            <person name="Chinwalla A."/>
            <person name="Civetta A."/>
            <person name="Clifton S.W."/>
            <person name="Comeron J.M."/>
            <person name="Costello J.C."/>
            <person name="Coyne J.A."/>
            <person name="Daub J."/>
            <person name="David R.G."/>
            <person name="Delcher A.L."/>
            <person name="Delehaunty K."/>
            <person name="Do C.B."/>
            <person name="Ebling H."/>
            <person name="Edwards K."/>
            <person name="Eickbush T."/>
            <person name="Evans J.D."/>
            <person name="Filipski A."/>
            <person name="Findeiss S."/>
            <person name="Freyhult E."/>
            <person name="Fulton L."/>
            <person name="Fulton R."/>
            <person name="Garcia A.C."/>
            <person name="Gardiner A."/>
            <person name="Garfield D.A."/>
            <person name="Garvin B.E."/>
            <person name="Gibson G."/>
            <person name="Gilbert D."/>
            <person name="Gnerre S."/>
            <person name="Godfrey J."/>
            <person name="Good R."/>
            <person name="Gotea V."/>
            <person name="Gravely B."/>
            <person name="Greenberg A.J."/>
            <person name="Griffiths-Jones S."/>
            <person name="Gross S."/>
            <person name="Guigo R."/>
            <person name="Gustafson E.A."/>
            <person name="Haerty W."/>
            <person name="Hahn M.W."/>
            <person name="Halligan D.L."/>
            <person name="Halpern A.L."/>
            <person name="Halter G.M."/>
            <person name="Han M.V."/>
            <person name="Heger A."/>
            <person name="Hillier L."/>
            <person name="Hinrichs A.S."/>
            <person name="Holmes I."/>
            <person name="Hoskins R.A."/>
            <person name="Hubisz M.J."/>
            <person name="Hultmark D."/>
            <person name="Huntley M.A."/>
            <person name="Jaffe D.B."/>
            <person name="Jagadeeshan S."/>
            <person name="Jeck W.R."/>
            <person name="Johnson J."/>
            <person name="Jones C.D."/>
            <person name="Jordan W.C."/>
            <person name="Karpen G.H."/>
            <person name="Kataoka E."/>
            <person name="Keightley P.D."/>
            <person name="Kheradpour P."/>
            <person name="Kirkness E.F."/>
            <person name="Koerich L.B."/>
            <person name="Kristiansen K."/>
            <person name="Kudrna D."/>
            <person name="Kulathinal R.J."/>
            <person name="Kumar S."/>
            <person name="Kwok R."/>
            <person name="Lander E."/>
            <person name="Langley C.H."/>
            <person name="Lapoint R."/>
            <person name="Lazzaro B.P."/>
            <person name="Lee S.J."/>
            <person name="Levesque L."/>
            <person name="Li R."/>
            <person name="Lin C.F."/>
            <person name="Lin M.F."/>
            <person name="Lindblad-Toh K."/>
            <person name="Llopart A."/>
            <person name="Long M."/>
            <person name="Low L."/>
            <person name="Lozovsky E."/>
            <person name="Lu J."/>
            <person name="Luo M."/>
            <person name="Machado C.A."/>
            <person name="Makalowski W."/>
            <person name="Marzo M."/>
            <person name="Matsuda M."/>
            <person name="Matzkin L."/>
            <person name="McAllister B."/>
            <person name="McBride C.S."/>
            <person name="McKernan B."/>
            <person name="McKernan K."/>
            <person name="Mendez-Lago M."/>
            <person name="Minx P."/>
            <person name="Mollenhauer M.U."/>
            <person name="Montooth K."/>
            <person name="Mount S.M."/>
            <person name="Mu X."/>
            <person name="Myers E."/>
            <person name="Negre B."/>
            <person name="Newfeld S."/>
            <person name="Nielsen R."/>
            <person name="Noor M.A."/>
            <person name="O'Grady P."/>
            <person name="Pachter L."/>
            <person name="Papaceit M."/>
            <person name="Parisi M.J."/>
            <person name="Parisi M."/>
            <person name="Parts L."/>
            <person name="Pedersen J.S."/>
            <person name="Pesole G."/>
            <person name="Phillippy A.M."/>
            <person name="Ponting C.P."/>
            <person name="Pop M."/>
            <person name="Porcelli D."/>
            <person name="Powell J.R."/>
            <person name="Prohaska S."/>
            <person name="Pruitt K."/>
            <person name="Puig M."/>
            <person name="Quesneville H."/>
            <person name="Ram K.R."/>
            <person name="Rand D."/>
            <person name="Rasmussen M.D."/>
            <person name="Reed L.K."/>
            <person name="Reenan R."/>
            <person name="Reily A."/>
            <person name="Remington K.A."/>
            <person name="Rieger T.T."/>
            <person name="Ritchie M.G."/>
            <person name="Robin C."/>
            <person name="Rogers Y.H."/>
            <person name="Rohde C."/>
            <person name="Rozas J."/>
            <person name="Rubenfield M.J."/>
            <person name="Ruiz A."/>
            <person name="Russo S."/>
            <person name="Salzberg S.L."/>
            <person name="Sanchez-Gracia A."/>
            <person name="Saranga D.J."/>
            <person name="Sato H."/>
            <person name="Schaeffer S.W."/>
            <person name="Schatz M.C."/>
            <person name="Schlenke T."/>
            <person name="Schwartz R."/>
            <person name="Segarra C."/>
            <person name="Singh R.S."/>
            <person name="Sirot L."/>
            <person name="Sirota M."/>
            <person name="Sisneros N.B."/>
            <person name="Smith C.D."/>
            <person name="Smith T.F."/>
            <person name="Spieth J."/>
            <person name="Stage D.E."/>
            <person name="Stark A."/>
            <person name="Stephan W."/>
            <person name="Strausberg R.L."/>
            <person name="Strempel S."/>
            <person name="Sturgill D."/>
            <person name="Sutton G."/>
            <person name="Sutton G.G."/>
            <person name="Tao W."/>
            <person name="Teichmann S."/>
            <person name="Tobari Y.N."/>
            <person name="Tomimura Y."/>
            <person name="Tsolas J.M."/>
            <person name="Valente V.L."/>
            <person name="Venter E."/>
            <person name="Venter J.C."/>
            <person name="Vicario S."/>
            <person name="Vieira F.G."/>
            <person name="Vilella A.J."/>
            <person name="Villasante A."/>
            <person name="Walenz B."/>
            <person name="Wang J."/>
            <person name="Wasserman M."/>
            <person name="Watts T."/>
            <person name="Wilson D."/>
            <person name="Wilson R.K."/>
            <person name="Wing R.A."/>
            <person name="Wolfner M.F."/>
            <person name="Wong A."/>
            <person name="Wong G.K."/>
            <person name="Wu C.I."/>
            <person name="Wu G."/>
            <person name="Yamamoto D."/>
            <person name="Yang H.P."/>
            <person name="Yang S.P."/>
            <person name="Yorke J.A."/>
            <person name="Yoshida K."/>
            <person name="Zdobnov E."/>
            <person name="Zhang P."/>
            <person name="Zhang Y."/>
            <person name="Zimin A.V."/>
            <person name="Baldwin J."/>
            <person name="Abdouelleil A."/>
            <person name="Abdulkadir J."/>
            <person name="Abebe A."/>
            <person name="Abera B."/>
            <person name="Abreu J."/>
            <person name="Acer S.C."/>
            <person name="Aftuck L."/>
            <person name="Alexander A."/>
            <person name="An P."/>
            <person name="Anderson E."/>
            <person name="Anderson S."/>
            <person name="Arachi H."/>
            <person name="Azer M."/>
            <person name="Bachantsang P."/>
            <person name="Barry A."/>
            <person name="Bayul T."/>
            <person name="Berlin A."/>
            <person name="Bessette D."/>
            <person name="Bloom T."/>
            <person name="Blye J."/>
            <person name="Boguslavskiy L."/>
            <person name="Bonnet C."/>
            <person name="Boukhgalter B."/>
            <person name="Bourzgui I."/>
            <person name="Brown A."/>
            <person name="Cahill P."/>
            <person name="Channer S."/>
            <person name="Cheshatsang Y."/>
            <person name="Chuda L."/>
            <person name="Citroen M."/>
            <person name="Collymore A."/>
            <person name="Cooke P."/>
            <person name="Costello M."/>
            <person name="D'Aco K."/>
            <person name="Daza R."/>
            <person name="De Haan G."/>
            <person name="DeGray S."/>
            <person name="DeMaso C."/>
            <person name="Dhargay N."/>
            <person name="Dooley K."/>
            <person name="Dooley E."/>
            <person name="Doricent M."/>
            <person name="Dorje P."/>
            <person name="Dorjee K."/>
            <person name="Dupes A."/>
            <person name="Elong R."/>
            <person name="Falk J."/>
            <person name="Farina A."/>
            <person name="Faro S."/>
            <person name="Ferguson D."/>
            <person name="Fisher S."/>
            <person name="Foley C.D."/>
            <person name="Franke A."/>
            <person name="Friedrich D."/>
            <person name="Gadbois L."/>
            <person name="Gearin G."/>
            <person name="Gearin C.R."/>
            <person name="Giannoukos G."/>
            <person name="Goode T."/>
            <person name="Graham J."/>
            <person name="Grandbois E."/>
            <person name="Grewal S."/>
            <person name="Gyaltsen K."/>
            <person name="Hafez N."/>
            <person name="Hagos B."/>
            <person name="Hall J."/>
            <person name="Henson C."/>
            <person name="Hollinger A."/>
            <person name="Honan T."/>
            <person name="Huard M.D."/>
            <person name="Hughes L."/>
            <person name="Hurhula B."/>
            <person name="Husby M.E."/>
            <person name="Kamat A."/>
            <person name="Kanga B."/>
            <person name="Kashin S."/>
            <person name="Khazanovich D."/>
            <person name="Kisner P."/>
            <person name="Lance K."/>
            <person name="Lara M."/>
            <person name="Lee W."/>
            <person name="Lennon N."/>
            <person name="Letendre F."/>
            <person name="LeVine R."/>
            <person name="Lipovsky A."/>
            <person name="Liu X."/>
            <person name="Liu J."/>
            <person name="Liu S."/>
            <person name="Lokyitsang T."/>
            <person name="Lokyitsang Y."/>
            <person name="Lubonja R."/>
            <person name="Lui A."/>
            <person name="MacDonald P."/>
            <person name="Magnisalis V."/>
            <person name="Maru K."/>
            <person name="Matthews C."/>
            <person name="McCusker W."/>
            <person name="McDonough S."/>
            <person name="Mehta T."/>
            <person name="Meldrim J."/>
            <person name="Meneus L."/>
            <person name="Mihai O."/>
            <person name="Mihalev A."/>
            <person name="Mihova T."/>
            <person name="Mittelman R."/>
            <person name="Mlenga V."/>
            <person name="Montmayeur A."/>
            <person name="Mulrain L."/>
            <person name="Navidi A."/>
            <person name="Naylor J."/>
            <person name="Negash T."/>
            <person name="Nguyen T."/>
            <person name="Nguyen N."/>
            <person name="Nicol R."/>
            <person name="Norbu C."/>
            <person name="Norbu N."/>
            <person name="Novod N."/>
            <person name="O'Neill B."/>
            <person name="Osman S."/>
            <person name="Markiewicz E."/>
            <person name="Oyono O.L."/>
            <person name="Patti C."/>
            <person name="Phunkhang P."/>
            <person name="Pierre F."/>
            <person name="Priest M."/>
            <person name="Raghuraman S."/>
            <person name="Rege F."/>
            <person name="Reyes R."/>
            <person name="Rise C."/>
            <person name="Rogov P."/>
            <person name="Ross K."/>
            <person name="Ryan E."/>
            <person name="Settipalli S."/>
            <person name="Shea T."/>
            <person name="Sherpa N."/>
            <person name="Shi L."/>
            <person name="Shih D."/>
            <person name="Sparrow T."/>
            <person name="Spaulding J."/>
            <person name="Stalker J."/>
            <person name="Stange-Thomann N."/>
            <person name="Stavropoulos S."/>
            <person name="Stone C."/>
            <person name="Strader C."/>
            <person name="Tesfaye S."/>
            <person name="Thomson T."/>
            <person name="Thoulutsang Y."/>
            <person name="Thoulutsang D."/>
            <person name="Topham K."/>
            <person name="Topping I."/>
            <person name="Tsamla T."/>
            <person name="Vassiliev H."/>
            <person name="Vo A."/>
            <person name="Wangchuk T."/>
            <person name="Wangdi T."/>
            <person name="Weiand M."/>
            <person name="Wilkinson J."/>
            <person name="Wilson A."/>
            <person name="Yadav S."/>
            <person name="Young G."/>
            <person name="Yu Q."/>
            <person name="Zembek L."/>
            <person name="Zhong D."/>
            <person name="Zimmer A."/>
            <person name="Zwirko Z."/>
            <person name="Jaffe D.B."/>
            <person name="Alvarez P."/>
            <person name="Brockman W."/>
            <person name="Butler J."/>
            <person name="Chin C."/>
            <person name="Gnerre S."/>
            <person name="Grabherr M."/>
            <person name="Kleber M."/>
            <person name="Mauceli E."/>
            <person name="MacCallum I."/>
        </authorList>
    </citation>
    <scope>NUCLEOTIDE SEQUENCE [LARGE SCALE GENOMIC DNA]</scope>
    <source>
        <strain evidence="3">Rob3c / Tucson 14021-0248.25</strain>
    </source>
</reference>
<evidence type="ECO:0000313" key="2">
    <source>
        <dbReference type="EMBL" id="EDW54115.1"/>
    </source>
</evidence>
<feature type="compositionally biased region" description="Low complexity" evidence="1">
    <location>
        <begin position="36"/>
        <end position="54"/>
    </location>
</feature>
<dbReference type="Proteomes" id="UP000001292">
    <property type="component" value="Unassembled WGS sequence"/>
</dbReference>
<evidence type="ECO:0000256" key="1">
    <source>
        <dbReference type="SAM" id="MobiDB-lite"/>
    </source>
</evidence>
<dbReference type="PhylomeDB" id="B4I2X0"/>
<feature type="compositionally biased region" description="Basic and acidic residues" evidence="1">
    <location>
        <begin position="24"/>
        <end position="33"/>
    </location>
</feature>
<gene>
    <name evidence="2" type="primary">Dsec\GM18160</name>
    <name evidence="2" type="ORF">Dsec_GM18160</name>
</gene>
<dbReference type="AlphaFoldDB" id="B4I2X0"/>
<sequence>MQRHAEGHGHLWQKQAISLNEQQEGLKTDKQPPKEPAAQGAAPAQGTIAIAITTSPDSDEKPSTSGRVAGIAGISGTNAMRCNNGIRSSSCGKWQQRRCCNCGNFDGGSNHTISKFGQAK</sequence>
<keyword evidence="3" id="KW-1185">Reference proteome</keyword>
<feature type="region of interest" description="Disordered" evidence="1">
    <location>
        <begin position="1"/>
        <end position="72"/>
    </location>
</feature>
<accession>B4I2X0</accession>
<dbReference type="HOGENOM" id="CLU_1972850_0_0_1"/>
<dbReference type="EMBL" id="CH480820">
    <property type="protein sequence ID" value="EDW54115.1"/>
    <property type="molecule type" value="Genomic_DNA"/>
</dbReference>
<protein>
    <submittedName>
        <fullName evidence="2">GM18160</fullName>
    </submittedName>
</protein>